<dbReference type="AlphaFoldDB" id="A0A1C6S7K3"/>
<dbReference type="PANTHER" id="PTHR32322">
    <property type="entry name" value="INNER MEMBRANE TRANSPORTER"/>
    <property type="match status" value="1"/>
</dbReference>
<dbReference type="InterPro" id="IPR050638">
    <property type="entry name" value="AA-Vitamin_Transporters"/>
</dbReference>
<keyword evidence="5 7" id="KW-0472">Membrane</keyword>
<protein>
    <submittedName>
        <fullName evidence="9">Permease of the drug/metabolite transporter (DMT) superfamily</fullName>
    </submittedName>
</protein>
<evidence type="ECO:0000256" key="7">
    <source>
        <dbReference type="SAM" id="Phobius"/>
    </source>
</evidence>
<reference evidence="9 10" key="1">
    <citation type="submission" date="2016-06" db="EMBL/GenBank/DDBJ databases">
        <authorList>
            <person name="Kjaerup R.B."/>
            <person name="Dalgaard T.S."/>
            <person name="Juul-Madsen H.R."/>
        </authorList>
    </citation>
    <scope>NUCLEOTIDE SEQUENCE [LARGE SCALE GENOMIC DNA]</scope>
    <source>
        <strain evidence="9 10">DSM 43818</strain>
    </source>
</reference>
<dbReference type="Proteomes" id="UP000199699">
    <property type="component" value="Unassembled WGS sequence"/>
</dbReference>
<keyword evidence="4 7" id="KW-1133">Transmembrane helix</keyword>
<feature type="transmembrane region" description="Helical" evidence="7">
    <location>
        <begin position="192"/>
        <end position="216"/>
    </location>
</feature>
<keyword evidence="10" id="KW-1185">Reference proteome</keyword>
<gene>
    <name evidence="9" type="ORF">GA0070616_3108</name>
</gene>
<dbReference type="GO" id="GO:0016020">
    <property type="term" value="C:membrane"/>
    <property type="evidence" value="ECO:0007669"/>
    <property type="project" value="UniProtKB-SubCell"/>
</dbReference>
<feature type="transmembrane region" description="Helical" evidence="7">
    <location>
        <begin position="268"/>
        <end position="297"/>
    </location>
</feature>
<comment type="subcellular location">
    <subcellularLocation>
        <location evidence="1">Membrane</location>
        <topology evidence="1">Multi-pass membrane protein</topology>
    </subcellularLocation>
</comment>
<evidence type="ECO:0000259" key="8">
    <source>
        <dbReference type="Pfam" id="PF00892"/>
    </source>
</evidence>
<sequence>MRDKSSATVAAPVTADRIVGLCLGALGVLAFSMSLPATRVAVQQLDPWFVAFGRAVGAALLAWAYLRVTGAPRPTRRQWWRLSIVALGVVVGFPLFTSLALTTQTSAHGAVVITVLPAMTAVFAVLRAGERPPPLFWVASGGGLVAVLAFLATSGTLRGALSAADLFLLAAVVLCGLGYAEGGALARELGGARTICWALLLALPVTLPVTIVTASAHPPRADVPAWSAFGYLTAISMFLGFFAWYAGLARGGVARVGQIQLTQPVLTLLWSALLLAETVTPASIGAALVVLACVVLIQRTRTAPAQAQDLTDGDLTREVGRAADATGRTPPPRRGRIPPVSGRPVEGRPPAGGSGR</sequence>
<comment type="similarity">
    <text evidence="2">Belongs to the EamA transporter family.</text>
</comment>
<organism evidence="9 10">
    <name type="scientific">Micromonospora nigra</name>
    <dbReference type="NCBI Taxonomy" id="145857"/>
    <lineage>
        <taxon>Bacteria</taxon>
        <taxon>Bacillati</taxon>
        <taxon>Actinomycetota</taxon>
        <taxon>Actinomycetes</taxon>
        <taxon>Micromonosporales</taxon>
        <taxon>Micromonosporaceae</taxon>
        <taxon>Micromonospora</taxon>
    </lineage>
</organism>
<feature type="transmembrane region" description="Helical" evidence="7">
    <location>
        <begin position="228"/>
        <end position="247"/>
    </location>
</feature>
<dbReference type="Pfam" id="PF00892">
    <property type="entry name" value="EamA"/>
    <property type="match status" value="2"/>
</dbReference>
<evidence type="ECO:0000256" key="1">
    <source>
        <dbReference type="ARBA" id="ARBA00004141"/>
    </source>
</evidence>
<dbReference type="SUPFAM" id="SSF103481">
    <property type="entry name" value="Multidrug resistance efflux transporter EmrE"/>
    <property type="match status" value="2"/>
</dbReference>
<dbReference type="RefSeq" id="WP_091082427.1">
    <property type="nucleotide sequence ID" value="NZ_FMHT01000003.1"/>
</dbReference>
<feature type="transmembrane region" description="Helical" evidence="7">
    <location>
        <begin position="48"/>
        <end position="66"/>
    </location>
</feature>
<accession>A0A1C6S7K3</accession>
<evidence type="ECO:0000313" key="9">
    <source>
        <dbReference type="EMBL" id="SCL25454.1"/>
    </source>
</evidence>
<evidence type="ECO:0000256" key="3">
    <source>
        <dbReference type="ARBA" id="ARBA00022692"/>
    </source>
</evidence>
<evidence type="ECO:0000256" key="4">
    <source>
        <dbReference type="ARBA" id="ARBA00022989"/>
    </source>
</evidence>
<dbReference type="InterPro" id="IPR000620">
    <property type="entry name" value="EamA_dom"/>
</dbReference>
<evidence type="ECO:0000256" key="2">
    <source>
        <dbReference type="ARBA" id="ARBA00007362"/>
    </source>
</evidence>
<dbReference type="PANTHER" id="PTHR32322:SF2">
    <property type="entry name" value="EAMA DOMAIN-CONTAINING PROTEIN"/>
    <property type="match status" value="1"/>
</dbReference>
<feature type="transmembrane region" description="Helical" evidence="7">
    <location>
        <begin position="21"/>
        <end position="42"/>
    </location>
</feature>
<name>A0A1C6S7K3_9ACTN</name>
<dbReference type="STRING" id="145857.GA0070616_3108"/>
<evidence type="ECO:0000256" key="6">
    <source>
        <dbReference type="SAM" id="MobiDB-lite"/>
    </source>
</evidence>
<feature type="transmembrane region" description="Helical" evidence="7">
    <location>
        <begin position="135"/>
        <end position="153"/>
    </location>
</feature>
<feature type="transmembrane region" description="Helical" evidence="7">
    <location>
        <begin position="78"/>
        <end position="101"/>
    </location>
</feature>
<feature type="domain" description="EamA" evidence="8">
    <location>
        <begin position="164"/>
        <end position="297"/>
    </location>
</feature>
<dbReference type="OrthoDB" id="9784288at2"/>
<evidence type="ECO:0000313" key="10">
    <source>
        <dbReference type="Proteomes" id="UP000199699"/>
    </source>
</evidence>
<feature type="transmembrane region" description="Helical" evidence="7">
    <location>
        <begin position="107"/>
        <end position="128"/>
    </location>
</feature>
<feature type="domain" description="EamA" evidence="8">
    <location>
        <begin position="20"/>
        <end position="149"/>
    </location>
</feature>
<feature type="transmembrane region" description="Helical" evidence="7">
    <location>
        <begin position="159"/>
        <end position="180"/>
    </location>
</feature>
<feature type="region of interest" description="Disordered" evidence="6">
    <location>
        <begin position="307"/>
        <end position="356"/>
    </location>
</feature>
<proteinExistence type="inferred from homology"/>
<keyword evidence="3 7" id="KW-0812">Transmembrane</keyword>
<dbReference type="InterPro" id="IPR037185">
    <property type="entry name" value="EmrE-like"/>
</dbReference>
<dbReference type="EMBL" id="FMHT01000003">
    <property type="protein sequence ID" value="SCL25454.1"/>
    <property type="molecule type" value="Genomic_DNA"/>
</dbReference>
<evidence type="ECO:0000256" key="5">
    <source>
        <dbReference type="ARBA" id="ARBA00023136"/>
    </source>
</evidence>